<name>A0A8E2AYE6_9APHY</name>
<organism evidence="2 3">
    <name type="scientific">Obba rivulosa</name>
    <dbReference type="NCBI Taxonomy" id="1052685"/>
    <lineage>
        <taxon>Eukaryota</taxon>
        <taxon>Fungi</taxon>
        <taxon>Dikarya</taxon>
        <taxon>Basidiomycota</taxon>
        <taxon>Agaricomycotina</taxon>
        <taxon>Agaricomycetes</taxon>
        <taxon>Polyporales</taxon>
        <taxon>Gelatoporiaceae</taxon>
        <taxon>Obba</taxon>
    </lineage>
</organism>
<accession>A0A8E2AYE6</accession>
<feature type="compositionally biased region" description="Basic and acidic residues" evidence="1">
    <location>
        <begin position="424"/>
        <end position="436"/>
    </location>
</feature>
<protein>
    <recommendedName>
        <fullName evidence="4">Arrestin-like N-terminal domain-containing protein</fullName>
    </recommendedName>
</protein>
<dbReference type="Proteomes" id="UP000250043">
    <property type="component" value="Unassembled WGS sequence"/>
</dbReference>
<reference evidence="2 3" key="1">
    <citation type="submission" date="2016-07" db="EMBL/GenBank/DDBJ databases">
        <title>Draft genome of the white-rot fungus Obba rivulosa 3A-2.</title>
        <authorList>
            <consortium name="DOE Joint Genome Institute"/>
            <person name="Miettinen O."/>
            <person name="Riley R."/>
            <person name="Acob R."/>
            <person name="Barry K."/>
            <person name="Cullen D."/>
            <person name="De Vries R."/>
            <person name="Hainaut M."/>
            <person name="Hatakka A."/>
            <person name="Henrissat B."/>
            <person name="Hilden K."/>
            <person name="Kuo R."/>
            <person name="Labutti K."/>
            <person name="Lipzen A."/>
            <person name="Makela M.R."/>
            <person name="Sandor L."/>
            <person name="Spatafora J.W."/>
            <person name="Grigoriev I.V."/>
            <person name="Hibbett D.S."/>
        </authorList>
    </citation>
    <scope>NUCLEOTIDE SEQUENCE [LARGE SCALE GENOMIC DNA]</scope>
    <source>
        <strain evidence="2 3">3A-2</strain>
    </source>
</reference>
<sequence length="436" mass="47638">MSTTSLPSYVSPSLTRIPSYSAEPHAFEQRLALSGLRQRPTGDFVKQSKSGGVRLRLTEQEDNVSLPVYGNGAAVEGTVNLAKPENVTSVEVQIEGSLKLQEVAEGGTTTSKLCLSRVRLWSKDGLSGPCPATLPFSLTLPTTYSDGRAEYPLPPTHQAHLSGVPGFNATIEYTVSAIVQKNKAASLLRLGNRRMSTVSTPFVYYPRSRPAVPLPPPMAMSPEAAPDLAVDGWECFESIIPAKSGNVRDIIVKLYIPASRVFCMSAQIPFYLTFKSTAMSLAAFLPFGPVTTSYASSKRHTRIQLLRQTTVDVRNALVFGTKTDIWRVSPIGEGKFRHAGDGRDWIAFSGDIRIEEGVKIGGFRASGFSVKDCIVLSMLPLEGAKSPFKELRRVVPLRLATDPYSSDGFHFAPYYSEPATPEETNPHHFSEYQETT</sequence>
<proteinExistence type="predicted"/>
<dbReference type="OrthoDB" id="3242181at2759"/>
<evidence type="ECO:0000313" key="3">
    <source>
        <dbReference type="Proteomes" id="UP000250043"/>
    </source>
</evidence>
<dbReference type="EMBL" id="KV722366">
    <property type="protein sequence ID" value="OCH92618.1"/>
    <property type="molecule type" value="Genomic_DNA"/>
</dbReference>
<feature type="region of interest" description="Disordered" evidence="1">
    <location>
        <begin position="417"/>
        <end position="436"/>
    </location>
</feature>
<evidence type="ECO:0000256" key="1">
    <source>
        <dbReference type="SAM" id="MobiDB-lite"/>
    </source>
</evidence>
<dbReference type="AlphaFoldDB" id="A0A8E2AYE6"/>
<gene>
    <name evidence="2" type="ORF">OBBRIDRAFT_865684</name>
</gene>
<keyword evidence="3" id="KW-1185">Reference proteome</keyword>
<evidence type="ECO:0000313" key="2">
    <source>
        <dbReference type="EMBL" id="OCH92618.1"/>
    </source>
</evidence>
<evidence type="ECO:0008006" key="4">
    <source>
        <dbReference type="Google" id="ProtNLM"/>
    </source>
</evidence>